<sequence length="120" mass="12417">MGSSRSGHLSDYSGSSKTDGTGGTSGSDRCRQAFSCKLEEVAQCDFYVTNSTIPNPGTELSLVHEGRIFAVTSDGTKVGALPTALNYLAGCMKDGNAYVGVVTASGLHPIPYVSADFTAQ</sequence>
<dbReference type="Proteomes" id="UP000220768">
    <property type="component" value="Unassembled WGS sequence"/>
</dbReference>
<evidence type="ECO:0000256" key="1">
    <source>
        <dbReference type="SAM" id="MobiDB-lite"/>
    </source>
</evidence>
<organism evidence="2 3">
    <name type="scientific">Rhizobium chutanense</name>
    <dbReference type="NCBI Taxonomy" id="2035448"/>
    <lineage>
        <taxon>Bacteria</taxon>
        <taxon>Pseudomonadati</taxon>
        <taxon>Pseudomonadota</taxon>
        <taxon>Alphaproteobacteria</taxon>
        <taxon>Hyphomicrobiales</taxon>
        <taxon>Rhizobiaceae</taxon>
        <taxon>Rhizobium/Agrobacterium group</taxon>
        <taxon>Rhizobium</taxon>
    </lineage>
</organism>
<comment type="caution">
    <text evidence="2">The sequence shown here is derived from an EMBL/GenBank/DDBJ whole genome shotgun (WGS) entry which is preliminary data.</text>
</comment>
<protein>
    <submittedName>
        <fullName evidence="2">Uncharacterized protein</fullName>
    </submittedName>
</protein>
<accession>A0A2A6J3Y0</accession>
<dbReference type="EMBL" id="NWSV01000031">
    <property type="protein sequence ID" value="PDT00775.1"/>
    <property type="molecule type" value="Genomic_DNA"/>
</dbReference>
<gene>
    <name evidence="2" type="ORF">CO666_29105</name>
</gene>
<evidence type="ECO:0000313" key="2">
    <source>
        <dbReference type="EMBL" id="PDT00775.1"/>
    </source>
</evidence>
<dbReference type="AlphaFoldDB" id="A0A2A6J3Y0"/>
<dbReference type="RefSeq" id="WP_097615476.1">
    <property type="nucleotide sequence ID" value="NZ_NWSV01000031.1"/>
</dbReference>
<reference evidence="2 3" key="1">
    <citation type="submission" date="2017-09" db="EMBL/GenBank/DDBJ databases">
        <title>Comparative genomics of rhizobia isolated from Phaseolus vulgaris in China.</title>
        <authorList>
            <person name="Tong W."/>
        </authorList>
    </citation>
    <scope>NUCLEOTIDE SEQUENCE [LARGE SCALE GENOMIC DNA]</scope>
    <source>
        <strain evidence="2 3">C5</strain>
    </source>
</reference>
<proteinExistence type="predicted"/>
<keyword evidence="3" id="KW-1185">Reference proteome</keyword>
<feature type="region of interest" description="Disordered" evidence="1">
    <location>
        <begin position="1"/>
        <end position="28"/>
    </location>
</feature>
<evidence type="ECO:0000313" key="3">
    <source>
        <dbReference type="Proteomes" id="UP000220768"/>
    </source>
</evidence>
<feature type="compositionally biased region" description="Low complexity" evidence="1">
    <location>
        <begin position="10"/>
        <end position="19"/>
    </location>
</feature>
<name>A0A2A6J3Y0_9HYPH</name>